<keyword evidence="9 10" id="KW-0413">Isomerase</keyword>
<comment type="similarity">
    <text evidence="3 10">Belongs to the TrpF family.</text>
</comment>
<sequence length="215" mass="22967">MTRTRVKICGITRLEDALSAIAAGADALGFVFYAPSPRAVTAAQAQAIMAALPPFVSKVGLFVNATVEEVRQVIASTDLDCLQFHGDESADYCAQFNLPYYKAIRVKPGLNLVQCEEDFASASALLLDTYSEKAVGGTGEAFDWSLIPAEMQKPLILAGGLNPENVMQAAQQVQPYALDVSGGVEVQKGIKSPQKIAVFMQQVLQSDAARNGRLV</sequence>
<protein>
    <recommendedName>
        <fullName evidence="5 10">N-(5'-phosphoribosyl)anthranilate isomerase</fullName>
        <shortName evidence="10">PRAI</shortName>
        <ecNumber evidence="4 10">5.3.1.24</ecNumber>
    </recommendedName>
</protein>
<proteinExistence type="inferred from homology"/>
<reference evidence="13" key="1">
    <citation type="journal article" date="2019" name="ISME J.">
        <title>Evolution in action: habitat transition from sediment to the pelagial leads to genome streamlining in Methylophilaceae.</title>
        <authorList>
            <person name="Salcher M."/>
            <person name="Schaefle D."/>
            <person name="Kaspar M."/>
            <person name="Neuenschwander S.M."/>
            <person name="Ghai R."/>
        </authorList>
    </citation>
    <scope>NUCLEOTIDE SEQUENCE [LARGE SCALE GENOMIC DNA]</scope>
    <source>
        <strain evidence="13">MMS-M-51</strain>
    </source>
</reference>
<dbReference type="SUPFAM" id="SSF51366">
    <property type="entry name" value="Ribulose-phoshate binding barrel"/>
    <property type="match status" value="1"/>
</dbReference>
<evidence type="ECO:0000256" key="4">
    <source>
        <dbReference type="ARBA" id="ARBA00012572"/>
    </source>
</evidence>
<dbReference type="EC" id="5.3.1.24" evidence="4 10"/>
<dbReference type="UniPathway" id="UPA00035">
    <property type="reaction ID" value="UER00042"/>
</dbReference>
<evidence type="ECO:0000256" key="6">
    <source>
        <dbReference type="ARBA" id="ARBA00022605"/>
    </source>
</evidence>
<comment type="catalytic activity">
    <reaction evidence="1 10">
        <text>N-(5-phospho-beta-D-ribosyl)anthranilate = 1-(2-carboxyphenylamino)-1-deoxy-D-ribulose 5-phosphate</text>
        <dbReference type="Rhea" id="RHEA:21540"/>
        <dbReference type="ChEBI" id="CHEBI:18277"/>
        <dbReference type="ChEBI" id="CHEBI:58613"/>
        <dbReference type="EC" id="5.3.1.24"/>
    </reaction>
</comment>
<evidence type="ECO:0000259" key="11">
    <source>
        <dbReference type="Pfam" id="PF00697"/>
    </source>
</evidence>
<dbReference type="OrthoDB" id="9796196at2"/>
<evidence type="ECO:0000256" key="10">
    <source>
        <dbReference type="HAMAP-Rule" id="MF_00135"/>
    </source>
</evidence>
<keyword evidence="13" id="KW-1185">Reference proteome</keyword>
<evidence type="ECO:0000256" key="1">
    <source>
        <dbReference type="ARBA" id="ARBA00001164"/>
    </source>
</evidence>
<evidence type="ECO:0000256" key="9">
    <source>
        <dbReference type="ARBA" id="ARBA00023235"/>
    </source>
</evidence>
<dbReference type="GO" id="GO:0000162">
    <property type="term" value="P:L-tryptophan biosynthetic process"/>
    <property type="evidence" value="ECO:0007669"/>
    <property type="project" value="UniProtKB-UniRule"/>
</dbReference>
<dbReference type="AlphaFoldDB" id="A0A5B8CSG0"/>
<dbReference type="GO" id="GO:0004640">
    <property type="term" value="F:phosphoribosylanthranilate isomerase activity"/>
    <property type="evidence" value="ECO:0007669"/>
    <property type="project" value="UniProtKB-UniRule"/>
</dbReference>
<dbReference type="InterPro" id="IPR001240">
    <property type="entry name" value="PRAI_dom"/>
</dbReference>
<dbReference type="Pfam" id="PF00697">
    <property type="entry name" value="PRAI"/>
    <property type="match status" value="1"/>
</dbReference>
<accession>A0A5B8CSG0</accession>
<dbReference type="InterPro" id="IPR044643">
    <property type="entry name" value="TrpF_fam"/>
</dbReference>
<evidence type="ECO:0000256" key="5">
    <source>
        <dbReference type="ARBA" id="ARBA00022272"/>
    </source>
</evidence>
<dbReference type="PANTHER" id="PTHR42894">
    <property type="entry name" value="N-(5'-PHOSPHORIBOSYL)ANTHRANILATE ISOMERASE"/>
    <property type="match status" value="1"/>
</dbReference>
<dbReference type="Gene3D" id="3.20.20.70">
    <property type="entry name" value="Aldolase class I"/>
    <property type="match status" value="1"/>
</dbReference>
<dbReference type="PANTHER" id="PTHR42894:SF1">
    <property type="entry name" value="N-(5'-PHOSPHORIBOSYL)ANTHRANILATE ISOMERASE"/>
    <property type="match status" value="1"/>
</dbReference>
<evidence type="ECO:0000256" key="2">
    <source>
        <dbReference type="ARBA" id="ARBA00004664"/>
    </source>
</evidence>
<dbReference type="HAMAP" id="MF_00135">
    <property type="entry name" value="PRAI"/>
    <property type="match status" value="1"/>
</dbReference>
<evidence type="ECO:0000256" key="8">
    <source>
        <dbReference type="ARBA" id="ARBA00023141"/>
    </source>
</evidence>
<evidence type="ECO:0000256" key="7">
    <source>
        <dbReference type="ARBA" id="ARBA00022822"/>
    </source>
</evidence>
<dbReference type="EMBL" id="CP040946">
    <property type="protein sequence ID" value="QDC44242.1"/>
    <property type="molecule type" value="Genomic_DNA"/>
</dbReference>
<dbReference type="RefSeq" id="WP_140003574.1">
    <property type="nucleotide sequence ID" value="NZ_CP040946.1"/>
</dbReference>
<feature type="domain" description="N-(5'phosphoribosyl) anthranilate isomerase (PRAI)" evidence="11">
    <location>
        <begin position="6"/>
        <end position="202"/>
    </location>
</feature>
<dbReference type="FunFam" id="3.20.20.70:FF:000075">
    <property type="entry name" value="Tryptophan biosynthesis protein TRP1"/>
    <property type="match status" value="1"/>
</dbReference>
<evidence type="ECO:0000313" key="13">
    <source>
        <dbReference type="Proteomes" id="UP000311008"/>
    </source>
</evidence>
<keyword evidence="6 10" id="KW-0028">Amino-acid biosynthesis</keyword>
<evidence type="ECO:0000313" key="12">
    <source>
        <dbReference type="EMBL" id="QDC44242.1"/>
    </source>
</evidence>
<comment type="pathway">
    <text evidence="2 10">Amino-acid biosynthesis; L-tryptophan biosynthesis; L-tryptophan from chorismate: step 3/5.</text>
</comment>
<keyword evidence="7 10" id="KW-0822">Tryptophan biosynthesis</keyword>
<gene>
    <name evidence="10" type="primary">trpF</name>
    <name evidence="12" type="ORF">FIU01_06705</name>
</gene>
<dbReference type="CDD" id="cd00405">
    <property type="entry name" value="PRAI"/>
    <property type="match status" value="1"/>
</dbReference>
<name>A0A5B8CSG0_9PROT</name>
<dbReference type="NCBIfam" id="NF002299">
    <property type="entry name" value="PRK01222.1-6"/>
    <property type="match status" value="1"/>
</dbReference>
<dbReference type="KEGG" id="mmec:FIU01_06705"/>
<dbReference type="InterPro" id="IPR011060">
    <property type="entry name" value="RibuloseP-bd_barrel"/>
</dbReference>
<dbReference type="Proteomes" id="UP000311008">
    <property type="component" value="Chromosome"/>
</dbReference>
<evidence type="ECO:0000256" key="3">
    <source>
        <dbReference type="ARBA" id="ARBA00007571"/>
    </source>
</evidence>
<keyword evidence="8 10" id="KW-0057">Aromatic amino acid biosynthesis</keyword>
<dbReference type="NCBIfam" id="NF002298">
    <property type="entry name" value="PRK01222.1-4"/>
    <property type="match status" value="1"/>
</dbReference>
<organism evidence="12 13">
    <name type="scientific">Methylophilus medardicus</name>
    <dbReference type="NCBI Taxonomy" id="2588534"/>
    <lineage>
        <taxon>Bacteria</taxon>
        <taxon>Pseudomonadati</taxon>
        <taxon>Pseudomonadota</taxon>
        <taxon>Betaproteobacteria</taxon>
        <taxon>Nitrosomonadales</taxon>
        <taxon>Methylophilaceae</taxon>
        <taxon>Methylophilus</taxon>
    </lineage>
</organism>
<dbReference type="InterPro" id="IPR013785">
    <property type="entry name" value="Aldolase_TIM"/>
</dbReference>